<evidence type="ECO:0000259" key="10">
    <source>
        <dbReference type="SMART" id="SM00387"/>
    </source>
</evidence>
<evidence type="ECO:0000256" key="2">
    <source>
        <dbReference type="ARBA" id="ARBA00012438"/>
    </source>
</evidence>
<dbReference type="SUPFAM" id="SSF55874">
    <property type="entry name" value="ATPase domain of HSP90 chaperone/DNA topoisomerase II/histidine kinase"/>
    <property type="match status" value="1"/>
</dbReference>
<evidence type="ECO:0000256" key="5">
    <source>
        <dbReference type="ARBA" id="ARBA00022741"/>
    </source>
</evidence>
<name>A0ABW5PIR2_9BACL</name>
<dbReference type="Proteomes" id="UP001597541">
    <property type="component" value="Unassembled WGS sequence"/>
</dbReference>
<evidence type="ECO:0000313" key="11">
    <source>
        <dbReference type="EMBL" id="MFD2615332.1"/>
    </source>
</evidence>
<keyword evidence="8" id="KW-0902">Two-component regulatory system</keyword>
<gene>
    <name evidence="11" type="ORF">ACFSUF_23295</name>
</gene>
<evidence type="ECO:0000256" key="6">
    <source>
        <dbReference type="ARBA" id="ARBA00022777"/>
    </source>
</evidence>
<feature type="transmembrane region" description="Helical" evidence="9">
    <location>
        <begin position="138"/>
        <end position="160"/>
    </location>
</feature>
<dbReference type="GO" id="GO:0016301">
    <property type="term" value="F:kinase activity"/>
    <property type="evidence" value="ECO:0007669"/>
    <property type="project" value="UniProtKB-KW"/>
</dbReference>
<dbReference type="Pfam" id="PF02518">
    <property type="entry name" value="HATPase_c"/>
    <property type="match status" value="1"/>
</dbReference>
<dbReference type="RefSeq" id="WP_377607123.1">
    <property type="nucleotide sequence ID" value="NZ_JBHUME010000019.1"/>
</dbReference>
<evidence type="ECO:0000256" key="9">
    <source>
        <dbReference type="SAM" id="Phobius"/>
    </source>
</evidence>
<feature type="domain" description="Histidine kinase/HSP90-like ATPase" evidence="10">
    <location>
        <begin position="415"/>
        <end position="509"/>
    </location>
</feature>
<keyword evidence="6 11" id="KW-0418">Kinase</keyword>
<dbReference type="EC" id="2.7.13.3" evidence="2"/>
<keyword evidence="3" id="KW-0597">Phosphoprotein</keyword>
<organism evidence="11 12">
    <name type="scientific">Paenibacillus gansuensis</name>
    <dbReference type="NCBI Taxonomy" id="306542"/>
    <lineage>
        <taxon>Bacteria</taxon>
        <taxon>Bacillati</taxon>
        <taxon>Bacillota</taxon>
        <taxon>Bacilli</taxon>
        <taxon>Bacillales</taxon>
        <taxon>Paenibacillaceae</taxon>
        <taxon>Paenibacillus</taxon>
    </lineage>
</organism>
<keyword evidence="9" id="KW-0812">Transmembrane</keyword>
<dbReference type="SMART" id="SM00387">
    <property type="entry name" value="HATPase_c"/>
    <property type="match status" value="1"/>
</dbReference>
<dbReference type="Gene3D" id="1.20.5.1930">
    <property type="match status" value="1"/>
</dbReference>
<feature type="transmembrane region" description="Helical" evidence="9">
    <location>
        <begin position="6"/>
        <end position="24"/>
    </location>
</feature>
<dbReference type="InterPro" id="IPR050482">
    <property type="entry name" value="Sensor_HK_TwoCompSys"/>
</dbReference>
<keyword evidence="5" id="KW-0547">Nucleotide-binding</keyword>
<evidence type="ECO:0000256" key="7">
    <source>
        <dbReference type="ARBA" id="ARBA00022840"/>
    </source>
</evidence>
<evidence type="ECO:0000256" key="3">
    <source>
        <dbReference type="ARBA" id="ARBA00022553"/>
    </source>
</evidence>
<comment type="caution">
    <text evidence="11">The sequence shown here is derived from an EMBL/GenBank/DDBJ whole genome shotgun (WGS) entry which is preliminary data.</text>
</comment>
<protein>
    <recommendedName>
        <fullName evidence="2">histidine kinase</fullName>
        <ecNumber evidence="2">2.7.13.3</ecNumber>
    </recommendedName>
</protein>
<evidence type="ECO:0000256" key="8">
    <source>
        <dbReference type="ARBA" id="ARBA00023012"/>
    </source>
</evidence>
<dbReference type="EMBL" id="JBHUME010000019">
    <property type="protein sequence ID" value="MFD2615332.1"/>
    <property type="molecule type" value="Genomic_DNA"/>
</dbReference>
<dbReference type="Gene3D" id="3.30.565.10">
    <property type="entry name" value="Histidine kinase-like ATPase, C-terminal domain"/>
    <property type="match status" value="1"/>
</dbReference>
<keyword evidence="9" id="KW-1133">Transmembrane helix</keyword>
<sequence length="514" mass="58221">MKDKLFVIYITIGVRLLFLLMGLLDYRGENMRMAELVLLTVSLQAVYSVLLWKRVRGWRAGVWLAGYMSFHLVLLRSTGGLSSPFLFYCFADLLAAKAYLSWRNYYPLVWVYFVLAAAVFALMDGISLMSLLKEHAAFGLYVLIFFCVAGAVHLVTVHAVKQLRKLVMLYASSRVPGPSLRERVPYLERLLARILDRTEVRICVLPSSSPELEQSWEHNYYANYLSRQPYSVRSSYTAIHSLTGEEHLFYVQPFTDQSGSLYGWVLVKAEREELTLLQKMYVRLSLVRLEGALDRETETRKAQEHALAAERSQIAQNIHDGIAQELFFISIQLFQLRTQLAGPSPQDALPLVADVEKKVKESHKGIRNFIMELKDEKRAFHLDHAIGNLLQRLTAQSGVVPVFEKIGWVPGELLDIEEAIYHLVEEAANNVIKHAKATRLHVRIEVTSVQWSVTVKDNGVGMDPDSLHLPGKHGLTGMENRVKGLNGVISFQSVPSEGTTITAYIPRERSLAYV</sequence>
<evidence type="ECO:0000313" key="12">
    <source>
        <dbReference type="Proteomes" id="UP001597541"/>
    </source>
</evidence>
<dbReference type="CDD" id="cd16917">
    <property type="entry name" value="HATPase_UhpB-NarQ-NarX-like"/>
    <property type="match status" value="1"/>
</dbReference>
<keyword evidence="12" id="KW-1185">Reference proteome</keyword>
<keyword evidence="7" id="KW-0067">ATP-binding</keyword>
<evidence type="ECO:0000256" key="4">
    <source>
        <dbReference type="ARBA" id="ARBA00022679"/>
    </source>
</evidence>
<evidence type="ECO:0000256" key="1">
    <source>
        <dbReference type="ARBA" id="ARBA00000085"/>
    </source>
</evidence>
<proteinExistence type="predicted"/>
<dbReference type="PANTHER" id="PTHR24421:SF10">
    <property type="entry name" value="NITRATE_NITRITE SENSOR PROTEIN NARQ"/>
    <property type="match status" value="1"/>
</dbReference>
<dbReference type="InterPro" id="IPR011712">
    <property type="entry name" value="Sig_transdc_His_kin_sub3_dim/P"/>
</dbReference>
<dbReference type="Pfam" id="PF07730">
    <property type="entry name" value="HisKA_3"/>
    <property type="match status" value="1"/>
</dbReference>
<feature type="transmembrane region" description="Helical" evidence="9">
    <location>
        <begin position="73"/>
        <end position="96"/>
    </location>
</feature>
<dbReference type="PANTHER" id="PTHR24421">
    <property type="entry name" value="NITRATE/NITRITE SENSOR PROTEIN NARX-RELATED"/>
    <property type="match status" value="1"/>
</dbReference>
<feature type="transmembrane region" description="Helical" evidence="9">
    <location>
        <begin position="108"/>
        <end position="132"/>
    </location>
</feature>
<reference evidence="12" key="1">
    <citation type="journal article" date="2019" name="Int. J. Syst. Evol. Microbiol.">
        <title>The Global Catalogue of Microorganisms (GCM) 10K type strain sequencing project: providing services to taxonomists for standard genome sequencing and annotation.</title>
        <authorList>
            <consortium name="The Broad Institute Genomics Platform"/>
            <consortium name="The Broad Institute Genome Sequencing Center for Infectious Disease"/>
            <person name="Wu L."/>
            <person name="Ma J."/>
        </authorList>
    </citation>
    <scope>NUCLEOTIDE SEQUENCE [LARGE SCALE GENOMIC DNA]</scope>
    <source>
        <strain evidence="12">KCTC 3950</strain>
    </source>
</reference>
<comment type="catalytic activity">
    <reaction evidence="1">
        <text>ATP + protein L-histidine = ADP + protein N-phospho-L-histidine.</text>
        <dbReference type="EC" id="2.7.13.3"/>
    </reaction>
</comment>
<keyword evidence="4" id="KW-0808">Transferase</keyword>
<keyword evidence="9" id="KW-0472">Membrane</keyword>
<dbReference type="InterPro" id="IPR003594">
    <property type="entry name" value="HATPase_dom"/>
</dbReference>
<accession>A0ABW5PIR2</accession>
<feature type="transmembrane region" description="Helical" evidence="9">
    <location>
        <begin position="36"/>
        <end position="53"/>
    </location>
</feature>
<dbReference type="InterPro" id="IPR036890">
    <property type="entry name" value="HATPase_C_sf"/>
</dbReference>